<evidence type="ECO:0000256" key="1">
    <source>
        <dbReference type="SAM" id="SignalP"/>
    </source>
</evidence>
<proteinExistence type="predicted"/>
<reference evidence="2" key="2">
    <citation type="submission" date="2020-09" db="EMBL/GenBank/DDBJ databases">
        <authorList>
            <person name="Sun Q."/>
            <person name="Kim S."/>
        </authorList>
    </citation>
    <scope>NUCLEOTIDE SEQUENCE</scope>
    <source>
        <strain evidence="2">KCTC 42097</strain>
    </source>
</reference>
<gene>
    <name evidence="2" type="ORF">GCM10010136_03130</name>
</gene>
<dbReference type="AlphaFoldDB" id="A0A8J3DP15"/>
<reference evidence="2" key="1">
    <citation type="journal article" date="2014" name="Int. J. Syst. Evol. Microbiol.">
        <title>Complete genome sequence of Corynebacterium casei LMG S-19264T (=DSM 44701T), isolated from a smear-ripened cheese.</title>
        <authorList>
            <consortium name="US DOE Joint Genome Institute (JGI-PGF)"/>
            <person name="Walter F."/>
            <person name="Albersmeier A."/>
            <person name="Kalinowski J."/>
            <person name="Ruckert C."/>
        </authorList>
    </citation>
    <scope>NUCLEOTIDE SEQUENCE</scope>
    <source>
        <strain evidence="2">KCTC 42097</strain>
    </source>
</reference>
<name>A0A8J3DP15_9HYPH</name>
<keyword evidence="3" id="KW-1185">Reference proteome</keyword>
<organism evidence="2 3">
    <name type="scientific">Limoniibacter endophyticus</name>
    <dbReference type="NCBI Taxonomy" id="1565040"/>
    <lineage>
        <taxon>Bacteria</taxon>
        <taxon>Pseudomonadati</taxon>
        <taxon>Pseudomonadota</taxon>
        <taxon>Alphaproteobacteria</taxon>
        <taxon>Hyphomicrobiales</taxon>
        <taxon>Bartonellaceae</taxon>
        <taxon>Limoniibacter</taxon>
    </lineage>
</organism>
<feature type="chain" id="PRO_5035278302" evidence="1">
    <location>
        <begin position="23"/>
        <end position="280"/>
    </location>
</feature>
<evidence type="ECO:0000313" key="2">
    <source>
        <dbReference type="EMBL" id="GHC62135.1"/>
    </source>
</evidence>
<protein>
    <submittedName>
        <fullName evidence="2">ATP-binding protein</fullName>
    </submittedName>
</protein>
<keyword evidence="2" id="KW-0547">Nucleotide-binding</keyword>
<evidence type="ECO:0000313" key="3">
    <source>
        <dbReference type="Proteomes" id="UP000641137"/>
    </source>
</evidence>
<accession>A0A8J3DP15</accession>
<dbReference type="Pfam" id="PF08904">
    <property type="entry name" value="EipB_like"/>
    <property type="match status" value="1"/>
</dbReference>
<comment type="caution">
    <text evidence="2">The sequence shown here is derived from an EMBL/GenBank/DDBJ whole genome shotgun (WGS) entry which is preliminary data.</text>
</comment>
<dbReference type="InterPro" id="IPR015000">
    <property type="entry name" value="EipB-like"/>
</dbReference>
<dbReference type="RefSeq" id="WP_189487170.1">
    <property type="nucleotide sequence ID" value="NZ_BMZO01000001.1"/>
</dbReference>
<dbReference type="EMBL" id="BMZO01000001">
    <property type="protein sequence ID" value="GHC62135.1"/>
    <property type="molecule type" value="Genomic_DNA"/>
</dbReference>
<keyword evidence="2" id="KW-0067">ATP-binding</keyword>
<feature type="signal peptide" evidence="1">
    <location>
        <begin position="1"/>
        <end position="22"/>
    </location>
</feature>
<sequence>MQCRSTFLTVTTALVMTLSANAGLSAAPQLLPHLAVYELSLGSATERSGISGVQGRMVYEFRGSPCEGYTVTYRFVSRINAGGQWRTTDQQTTSFETADGNEYNFSTRSFVDQAADTEIKGVARQEKGETRVEVEKPDAGEFELPATKFPTQHLLEVIKSAQTDRKFYEQTIFDGSDDANELMSTTVAIGNAETASANDPEAKALGAHKEEKVWPVDIAYFDAAQTQNVDETPKYRTTFKLHENGVTRDLMMDYGEFSILGKLVEFKPIEQSNNCDKKPE</sequence>
<dbReference type="GO" id="GO:0005524">
    <property type="term" value="F:ATP binding"/>
    <property type="evidence" value="ECO:0007669"/>
    <property type="project" value="UniProtKB-KW"/>
</dbReference>
<dbReference type="Proteomes" id="UP000641137">
    <property type="component" value="Unassembled WGS sequence"/>
</dbReference>
<keyword evidence="1" id="KW-0732">Signal</keyword>